<evidence type="ECO:0000313" key="2">
    <source>
        <dbReference type="EMBL" id="OAY71572.1"/>
    </source>
</evidence>
<dbReference type="STRING" id="4615.A0A199V3B0"/>
<feature type="transmembrane region" description="Helical" evidence="1">
    <location>
        <begin position="769"/>
        <end position="792"/>
    </location>
</feature>
<keyword evidence="1" id="KW-1133">Transmembrane helix</keyword>
<dbReference type="AlphaFoldDB" id="A0A199V3B0"/>
<protein>
    <recommendedName>
        <fullName evidence="4">Sphingomyelin phosphodiesterase 4</fullName>
    </recommendedName>
</protein>
<accession>A0A199V3B0</accession>
<evidence type="ECO:0000313" key="3">
    <source>
        <dbReference type="Proteomes" id="UP000092600"/>
    </source>
</evidence>
<reference evidence="2 3" key="1">
    <citation type="journal article" date="2016" name="DNA Res.">
        <title>The draft genome of MD-2 pineapple using hybrid error correction of long reads.</title>
        <authorList>
            <person name="Redwan R.M."/>
            <person name="Saidin A."/>
            <person name="Kumar S.V."/>
        </authorList>
    </citation>
    <scope>NUCLEOTIDE SEQUENCE [LARGE SCALE GENOMIC DNA]</scope>
    <source>
        <strain evidence="3">cv. MD2</strain>
        <tissue evidence="2">Leaf</tissue>
    </source>
</reference>
<dbReference type="Proteomes" id="UP000092600">
    <property type="component" value="Unassembled WGS sequence"/>
</dbReference>
<dbReference type="PANTHER" id="PTHR31801">
    <property type="entry name" value="ALTERED INHERITANCE OF MITOCHONDRIA PROTEIN 24, MITOCHONDRIAL"/>
    <property type="match status" value="1"/>
</dbReference>
<evidence type="ECO:0000256" key="1">
    <source>
        <dbReference type="SAM" id="Phobius"/>
    </source>
</evidence>
<sequence length="796" mass="89375">MSSSPSLAMDAQNRAHDLAASILSAASPPQIAAALSDAAAFLRRHAADQSRPFFSIAFPSLLCRLFGFDSPSSSSSSSSSSSWLDLAAADPELSSRLFALLSPSGILLSSIAAADRHDLVKYVFPSERLPEWMRFALRSPAAPSTLAELSPLFAGRVKEDRIQDSYRLQLSVFEYYIFWFAYYPVCKGDSEGSVSGVIHKKRRFRLENWTSSLPVLSATGRQPGQKLECSLYLRLLYAYLRAFVPKSGVGSYQPYRSSLLHYSPNEEEDTFFQAEFLVHTFVHFWMVDNDFSPLPVHVCRSFNLNFSYRSVLGETPPTPGLGDVLNLFVKYLNCGSSSAAEGNEQMVYAKSPVWRSSVLGDIVRPRPTVECSVGSWNAVIQRPLYRFILRTFLFCPMGASIKNATQVFSLWVTYTEPWKTSEEDLVEYEKPMAVQNQEKGDDGRGARQMESVYTPSRQSYVLSNYLFYSSMVVHFLGFAHKFLHTNVESVIQMVLKVLSVLTSSRELLDLLHRVDAAYHSKPSGPSYAVDDAYKYVPSIHEQLQDWEDGLCESDADGSFLHERCNFDLRLFSDGEDGAHNLLQLFLLRAEHEVKLFSGDVSSNLRALDSVRSQMKILFGAHIQKSHFSSKLLVSSHDQHQSRGEVFTPKHPGTGRRTWADVKYKGDWMKRPISNTEVAWLARLLIRLSDWSNEILGLDRYDERESENTGPTYVEVGQDTVRTVDGPKEALGMVVGLIISWAVLLGHAVLRYMRAHKMKVNLRVLASKKFVMVLVLYVVVSVLKRAAFGAFAISGIM</sequence>
<name>A0A199V3B0_ANACO</name>
<evidence type="ECO:0008006" key="4">
    <source>
        <dbReference type="Google" id="ProtNLM"/>
    </source>
</evidence>
<proteinExistence type="predicted"/>
<organism evidence="2 3">
    <name type="scientific">Ananas comosus</name>
    <name type="common">Pineapple</name>
    <name type="synonym">Ananas ananas</name>
    <dbReference type="NCBI Taxonomy" id="4615"/>
    <lineage>
        <taxon>Eukaryota</taxon>
        <taxon>Viridiplantae</taxon>
        <taxon>Streptophyta</taxon>
        <taxon>Embryophyta</taxon>
        <taxon>Tracheophyta</taxon>
        <taxon>Spermatophyta</taxon>
        <taxon>Magnoliopsida</taxon>
        <taxon>Liliopsida</taxon>
        <taxon>Poales</taxon>
        <taxon>Bromeliaceae</taxon>
        <taxon>Bromelioideae</taxon>
        <taxon>Ananas</taxon>
    </lineage>
</organism>
<keyword evidence="1" id="KW-0472">Membrane</keyword>
<comment type="caution">
    <text evidence="2">The sequence shown here is derived from an EMBL/GenBank/DDBJ whole genome shotgun (WGS) entry which is preliminary data.</text>
</comment>
<dbReference type="PANTHER" id="PTHR31801:SF1">
    <property type="entry name" value="SPHINGOMYELIN PHOSPHODIESTERASE"/>
    <property type="match status" value="1"/>
</dbReference>
<gene>
    <name evidence="2" type="ORF">ACMD2_08505</name>
</gene>
<keyword evidence="1" id="KW-0812">Transmembrane</keyword>
<dbReference type="EMBL" id="LSRQ01003421">
    <property type="protein sequence ID" value="OAY71572.1"/>
    <property type="molecule type" value="Genomic_DNA"/>
</dbReference>
<feature type="transmembrane region" description="Helical" evidence="1">
    <location>
        <begin position="729"/>
        <end position="749"/>
    </location>
</feature>